<feature type="transmembrane region" description="Helical" evidence="1">
    <location>
        <begin position="1625"/>
        <end position="1645"/>
    </location>
</feature>
<evidence type="ECO:0008006" key="5">
    <source>
        <dbReference type="Google" id="ProtNLM"/>
    </source>
</evidence>
<keyword evidence="2" id="KW-0732">Signal</keyword>
<keyword evidence="1" id="KW-0812">Transmembrane</keyword>
<feature type="transmembrane region" description="Helical" evidence="1">
    <location>
        <begin position="1547"/>
        <end position="1569"/>
    </location>
</feature>
<protein>
    <recommendedName>
        <fullName evidence="5">Lipid-binding serum glycoprotein C-terminal domain-containing protein</fullName>
    </recommendedName>
</protein>
<gene>
    <name evidence="3" type="ORF">ACHAW5_010452</name>
</gene>
<evidence type="ECO:0000256" key="2">
    <source>
        <dbReference type="SAM" id="SignalP"/>
    </source>
</evidence>
<keyword evidence="1" id="KW-1133">Transmembrane helix</keyword>
<feature type="chain" id="PRO_5044823407" description="Lipid-binding serum glycoprotein C-terminal domain-containing protein" evidence="2">
    <location>
        <begin position="20"/>
        <end position="1666"/>
    </location>
</feature>
<accession>A0ABD3PYF2</accession>
<comment type="caution">
    <text evidence="3">The sequence shown here is derived from an EMBL/GenBank/DDBJ whole genome shotgun (WGS) entry which is preliminary data.</text>
</comment>
<keyword evidence="1" id="KW-0472">Membrane</keyword>
<keyword evidence="4" id="KW-1185">Reference proteome</keyword>
<dbReference type="PANTHER" id="PTHR34730">
    <property type="entry name" value="UNNAMED PRODUCT"/>
    <property type="match status" value="1"/>
</dbReference>
<dbReference type="EMBL" id="JALLAZ020000559">
    <property type="protein sequence ID" value="KAL3792391.1"/>
    <property type="molecule type" value="Genomic_DNA"/>
</dbReference>
<evidence type="ECO:0000313" key="4">
    <source>
        <dbReference type="Proteomes" id="UP001530315"/>
    </source>
</evidence>
<dbReference type="Proteomes" id="UP001530315">
    <property type="component" value="Unassembled WGS sequence"/>
</dbReference>
<sequence>MNPTYCFLAVLTCIAVSGGGEIMSMSMSFSEAEVSMGSMRFVDRDPLLPKHDSTRTSLRDFSALTGLLSKNYLRFPDMTVSQSGSDVTISQLTCTDLRVEDVRLSSRTDSTNDYTSVGLQIDISGLSANCIFRWKYKRTILFGGGGVALRGSTHPARRLSRPPHDAIVSACNVPTRFSELIFDDNGLGMIGLIMTGSMRGFVEGIVQDVVCDELWKLAGEGDINSHGALDYLLLDIGERIRQHLEPLDLHRTSPVWVERNEIIPTILTTMKGEIQPAYMNFRELSSLMWINLALNELRCYLRRDLMGSGGYFGINVLFREHFLDEGGRFDVDPSLFFDTAGGDGVIFQGHGLLTEMTISILSIILGLDSFNELNMLDAIGNYTLRNTLRLDCLSVVIDMVMEMRSSSQSDVIIISSARDDYSHIKERFVVAFNVTDIEVDLSIFVGINAERLGDLELGSMLHTKNFLPCLLSVVDVAKVAELTMKVGGISPPRLSGFIDDGIDRLISSGTMALFEMYKGSMSRAIPNFFQTCMCDIMDKMLVGWLLEVDKCPKMNDVTADQYIDFRKMFQAVSSPVGQYGDVFPFVMKAVKDHLFASSDDYAAEDALLAVNDVLISPITNSHYGANGVVRLNGRLADLKMENSLHMWKVFAADNLRLTLSDLVIRGLDTFHGPVNFLTPRESSAHLLGIRFGLGGVVDKPLNASLKLAFEIGDAATSPIATNDVMDLQFHLPAMEVIAELIATLQESKLMKFPLRDLFNLSCWLSMIPLPDESPVGIGVGLRIHYFNILFDVLVSMRCLSCSHPLLKDLSPMVDFLNENDFFSGLKSRALLIVKDMLQGDWVSSIVERRLLQASQLCPHDRAYGKPLPNEVYPTFRVTRDLVDGLYYVAFHIAQVMVVMIARKHSSLKIPLPADVELDVPIDANLIDFTNLASASGWADRALVKVRGYLGGRAEDSPDLGISSIRRLSILDSDGLLRIPFPPSSSVPATTVKKTIPCKEIPLQNKDSDMKYSRQAFSLYHVTLVGLDSFTLFDILKAAGPTRLSNRIKLQTLGVMVTMELSVKDVSSKNVQMLLDGGLNTEEKETVSVSLILKDVIIDVSLLMALDQDILGPLKIGSIMNTETIFSCILSALHSINLSEFVMHVGDMSDFSISGFLSDCTSKSMQSFTNAIYAEYKQTLLDTIPAFTSITMRPILHDMLQVLVDRARNGACLEPDSSLDGIVDFSDLLPSEESVVDQQSQPKPDMLLVACVDYRDYASNTRYGNLFRLLYSFIENLTTNTHGNGRLKLNDLVASLTKRQSNERGILHYPGQLFKQDLNVAINGSVAAIELGVSDLKVSNLDSIGAPLRILQPVKGKSSVLNNTASIGTGSESVRMEFRLLIKGKGNDIKVYNDLVLGLNLKSVAVMLEVLVQIKEMLFFNFPLRDIMKLDCWLAMPDSGIVLRNLAFSLAEASLDIKCIECSSPLIVEMESMLGSQEAIADTTEVAKVILDYISKLLGGDFIQYQLDKKLTEAASRCPHSSAYNNETSSTTLNEMIVTEEGEGVKGFFIATICVIFISGVIVTSIYVVARCLLKRRHDRWVTTLNITQKVKLEQIQSGEKDHENNLNDRMTSLIQSSQVPLFMRMFIPVIILGDVALFLCSHIFLGGTVNISGPFFGQSFHVEGYY</sequence>
<name>A0ABD3PYF2_9STRA</name>
<reference evidence="3 4" key="1">
    <citation type="submission" date="2024-10" db="EMBL/GenBank/DDBJ databases">
        <title>Updated reference genomes for cyclostephanoid diatoms.</title>
        <authorList>
            <person name="Roberts W.R."/>
            <person name="Alverson A.J."/>
        </authorList>
    </citation>
    <scope>NUCLEOTIDE SEQUENCE [LARGE SCALE GENOMIC DNA]</scope>
    <source>
        <strain evidence="3 4">AJA276-08</strain>
    </source>
</reference>
<evidence type="ECO:0000313" key="3">
    <source>
        <dbReference type="EMBL" id="KAL3792391.1"/>
    </source>
</evidence>
<dbReference type="PANTHER" id="PTHR34730:SF1">
    <property type="entry name" value="PARAQUAT-INDUCIBLE PROTEIN A"/>
    <property type="match status" value="1"/>
</dbReference>
<feature type="signal peptide" evidence="2">
    <location>
        <begin position="1"/>
        <end position="19"/>
    </location>
</feature>
<organism evidence="3 4">
    <name type="scientific">Stephanodiscus triporus</name>
    <dbReference type="NCBI Taxonomy" id="2934178"/>
    <lineage>
        <taxon>Eukaryota</taxon>
        <taxon>Sar</taxon>
        <taxon>Stramenopiles</taxon>
        <taxon>Ochrophyta</taxon>
        <taxon>Bacillariophyta</taxon>
        <taxon>Coscinodiscophyceae</taxon>
        <taxon>Thalassiosirophycidae</taxon>
        <taxon>Stephanodiscales</taxon>
        <taxon>Stephanodiscaceae</taxon>
        <taxon>Stephanodiscus</taxon>
    </lineage>
</organism>
<proteinExistence type="predicted"/>
<evidence type="ECO:0000256" key="1">
    <source>
        <dbReference type="SAM" id="Phobius"/>
    </source>
</evidence>